<evidence type="ECO:0000313" key="4">
    <source>
        <dbReference type="EMBL" id="WAJ24388.1"/>
    </source>
</evidence>
<dbReference type="Pfam" id="PF25583">
    <property type="entry name" value="WCX"/>
    <property type="match status" value="1"/>
</dbReference>
<dbReference type="PIRSF" id="PIRSF016838">
    <property type="entry name" value="PafC"/>
    <property type="match status" value="1"/>
</dbReference>
<dbReference type="InterPro" id="IPR036390">
    <property type="entry name" value="WH_DNA-bd_sf"/>
</dbReference>
<name>A0ABY7AFZ7_9FIRM</name>
<dbReference type="PANTHER" id="PTHR34580">
    <property type="match status" value="1"/>
</dbReference>
<keyword evidence="5" id="KW-1185">Reference proteome</keyword>
<dbReference type="Proteomes" id="UP001163115">
    <property type="component" value="Chromosome"/>
</dbReference>
<dbReference type="RefSeq" id="WP_024837498.1">
    <property type="nucleotide sequence ID" value="NZ_CP113524.1"/>
</dbReference>
<gene>
    <name evidence="4" type="ORF">OW255_02370</name>
</gene>
<dbReference type="InterPro" id="IPR026881">
    <property type="entry name" value="WYL_dom"/>
</dbReference>
<dbReference type="Pfam" id="PF08279">
    <property type="entry name" value="HTH_11"/>
    <property type="match status" value="1"/>
</dbReference>
<evidence type="ECO:0000259" key="2">
    <source>
        <dbReference type="Pfam" id="PF13280"/>
    </source>
</evidence>
<accession>A0ABY7AFZ7</accession>
<dbReference type="InterPro" id="IPR028349">
    <property type="entry name" value="PafC-like"/>
</dbReference>
<dbReference type="SUPFAM" id="SSF46785">
    <property type="entry name" value="Winged helix' DNA-binding domain"/>
    <property type="match status" value="1"/>
</dbReference>
<evidence type="ECO:0000259" key="1">
    <source>
        <dbReference type="Pfam" id="PF08279"/>
    </source>
</evidence>
<feature type="domain" description="WCX" evidence="3">
    <location>
        <begin position="224"/>
        <end position="299"/>
    </location>
</feature>
<feature type="domain" description="Helix-turn-helix type 11" evidence="1">
    <location>
        <begin position="9"/>
        <end position="52"/>
    </location>
</feature>
<sequence>MKIDRLLGITIYLLNHGRTKASVLAEHFEVSIRTIMRDMDTLCMAGIPVSSNFGTDGGFEIMETFEMQRQVAGEMDYSFVVSALQSLSSAYHDKELNATLEKLESLTTSPKSPMILDLSVVHENRDTNELLYLLNQWIQKKVRISFSYTNAKDEKSQVEVEPVCTIYQWYHWYLIGFSLKHQDYRMYKVVRMDQLKATGEINGREHDIDEVKAFLKGREDSRKRVKVRLLCQDRLRSKCREYLGASITKEYETGEFECEVFTLEDETFWYGLLLSFGGAVRVLEPKSLIERIQRDCADILKHYERIEENK</sequence>
<evidence type="ECO:0000313" key="5">
    <source>
        <dbReference type="Proteomes" id="UP001163115"/>
    </source>
</evidence>
<protein>
    <submittedName>
        <fullName evidence="4">YafY family protein</fullName>
    </submittedName>
</protein>
<proteinExistence type="predicted"/>
<reference evidence="4" key="1">
    <citation type="submission" date="2022-11" db="EMBL/GenBank/DDBJ databases">
        <title>Lacrimispora xylanolytica sy1, complete genome.</title>
        <authorList>
            <person name="Choi S."/>
        </authorList>
    </citation>
    <scope>NUCLEOTIDE SEQUENCE</scope>
    <source>
        <strain evidence="4">Sy1</strain>
    </source>
</reference>
<dbReference type="PANTHER" id="PTHR34580:SF1">
    <property type="entry name" value="PROTEIN PAFC"/>
    <property type="match status" value="1"/>
</dbReference>
<dbReference type="InterPro" id="IPR013196">
    <property type="entry name" value="HTH_11"/>
</dbReference>
<evidence type="ECO:0000259" key="3">
    <source>
        <dbReference type="Pfam" id="PF25583"/>
    </source>
</evidence>
<dbReference type="InterPro" id="IPR057727">
    <property type="entry name" value="WCX_dom"/>
</dbReference>
<dbReference type="InterPro" id="IPR051534">
    <property type="entry name" value="CBASS_pafABC_assoc_protein"/>
</dbReference>
<dbReference type="PROSITE" id="PS52050">
    <property type="entry name" value="WYL"/>
    <property type="match status" value="1"/>
</dbReference>
<dbReference type="Pfam" id="PF13280">
    <property type="entry name" value="WYL"/>
    <property type="match status" value="1"/>
</dbReference>
<feature type="domain" description="WYL" evidence="2">
    <location>
        <begin position="130"/>
        <end position="196"/>
    </location>
</feature>
<dbReference type="InterPro" id="IPR036388">
    <property type="entry name" value="WH-like_DNA-bd_sf"/>
</dbReference>
<organism evidence="4 5">
    <name type="scientific">Lacrimispora xylanolytica</name>
    <dbReference type="NCBI Taxonomy" id="29375"/>
    <lineage>
        <taxon>Bacteria</taxon>
        <taxon>Bacillati</taxon>
        <taxon>Bacillota</taxon>
        <taxon>Clostridia</taxon>
        <taxon>Lachnospirales</taxon>
        <taxon>Lachnospiraceae</taxon>
        <taxon>Lacrimispora</taxon>
    </lineage>
</organism>
<dbReference type="EMBL" id="CP113524">
    <property type="protein sequence ID" value="WAJ24388.1"/>
    <property type="molecule type" value="Genomic_DNA"/>
</dbReference>
<dbReference type="Gene3D" id="1.10.10.10">
    <property type="entry name" value="Winged helix-like DNA-binding domain superfamily/Winged helix DNA-binding domain"/>
    <property type="match status" value="1"/>
</dbReference>